<dbReference type="RefSeq" id="WP_107830083.1">
    <property type="nucleotide sequence ID" value="NZ_CP160205.1"/>
</dbReference>
<keyword evidence="2" id="KW-0812">Transmembrane</keyword>
<protein>
    <recommendedName>
        <fullName evidence="5">Outer membrane protein with beta-barrel domain</fullName>
    </recommendedName>
</protein>
<feature type="compositionally biased region" description="Polar residues" evidence="1">
    <location>
        <begin position="190"/>
        <end position="208"/>
    </location>
</feature>
<reference evidence="3 4" key="1">
    <citation type="submission" date="2018-04" db="EMBL/GenBank/DDBJ databases">
        <title>Genomic Encyclopedia of Archaeal and Bacterial Type Strains, Phase II (KMG-II): from individual species to whole genera.</title>
        <authorList>
            <person name="Goeker M."/>
        </authorList>
    </citation>
    <scope>NUCLEOTIDE SEQUENCE [LARGE SCALE GENOMIC DNA]</scope>
    <source>
        <strain evidence="3 4">DSM 26809</strain>
    </source>
</reference>
<comment type="caution">
    <text evidence="3">The sequence shown here is derived from an EMBL/GenBank/DDBJ whole genome shotgun (WGS) entry which is preliminary data.</text>
</comment>
<evidence type="ECO:0000313" key="3">
    <source>
        <dbReference type="EMBL" id="PTQ95135.1"/>
    </source>
</evidence>
<organism evidence="3 4">
    <name type="scientific">Mucilaginibacter yixingensis</name>
    <dbReference type="NCBI Taxonomy" id="1295612"/>
    <lineage>
        <taxon>Bacteria</taxon>
        <taxon>Pseudomonadati</taxon>
        <taxon>Bacteroidota</taxon>
        <taxon>Sphingobacteriia</taxon>
        <taxon>Sphingobacteriales</taxon>
        <taxon>Sphingobacteriaceae</taxon>
        <taxon>Mucilaginibacter</taxon>
    </lineage>
</organism>
<feature type="region of interest" description="Disordered" evidence="1">
    <location>
        <begin position="190"/>
        <end position="212"/>
    </location>
</feature>
<feature type="compositionally biased region" description="Polar residues" evidence="1">
    <location>
        <begin position="94"/>
        <end position="136"/>
    </location>
</feature>
<feature type="transmembrane region" description="Helical" evidence="2">
    <location>
        <begin position="52"/>
        <end position="72"/>
    </location>
</feature>
<proteinExistence type="predicted"/>
<evidence type="ECO:0000256" key="1">
    <source>
        <dbReference type="SAM" id="MobiDB-lite"/>
    </source>
</evidence>
<dbReference type="OrthoDB" id="1523584at2"/>
<dbReference type="Proteomes" id="UP000244168">
    <property type="component" value="Unassembled WGS sequence"/>
</dbReference>
<gene>
    <name evidence="3" type="ORF">C8P68_106350</name>
</gene>
<feature type="region of interest" description="Disordered" evidence="1">
    <location>
        <begin position="245"/>
        <end position="270"/>
    </location>
</feature>
<dbReference type="AlphaFoldDB" id="A0A2T5J7L0"/>
<keyword evidence="4" id="KW-1185">Reference proteome</keyword>
<sequence>MSGEDKNKLDELFRKGLESPDREPGFAEGDWNDLKALLDGDKKRRGGAILPLWPYLSGVAALLLLALGWWFFTTGKPAADNNNNLAGAKHPVVKSNSTANIPQGTDTVAAQTKPGSEQNNSAPQQTEQKVLPQQPTAPVLAGASHVQRHPQRVDAVNGSKSSVGGQQGSQPASGNQANIHNNLMAGATQPSVSNIKQQAPAVQSSGTDNNVVSNNPANANPVNTNPVQSNIMAGNVIADNVQTTNATQASQPDKQQANVAQQPEQKTKPKVKKTAVNSFFAKPQFAISILGSPDINGVKSFSQSRVGTNIGMLFSVSFGKLSISTGAAYSKKPYETSAADYHAAYKFKVDPSDIYADCRVLDIPLNVDYRFYRKNRNSFSVGTGLSSYIMLSERYTYTYDTPYAGPAGYAITNRNQHILGVLNLNTTYQRQINSKFSVGVQPYLKIPLTNIGAGQVRLQSAGVAVGFSWNISPSKTP</sequence>
<dbReference type="EMBL" id="QAOQ01000006">
    <property type="protein sequence ID" value="PTQ95135.1"/>
    <property type="molecule type" value="Genomic_DNA"/>
</dbReference>
<keyword evidence="2" id="KW-0472">Membrane</keyword>
<feature type="region of interest" description="Disordered" evidence="1">
    <location>
        <begin position="94"/>
        <end position="178"/>
    </location>
</feature>
<accession>A0A2T5J7L0</accession>
<feature type="compositionally biased region" description="Low complexity" evidence="1">
    <location>
        <begin position="158"/>
        <end position="176"/>
    </location>
</feature>
<keyword evidence="2" id="KW-1133">Transmembrane helix</keyword>
<evidence type="ECO:0000256" key="2">
    <source>
        <dbReference type="SAM" id="Phobius"/>
    </source>
</evidence>
<evidence type="ECO:0008006" key="5">
    <source>
        <dbReference type="Google" id="ProtNLM"/>
    </source>
</evidence>
<name>A0A2T5J7L0_9SPHI</name>
<feature type="compositionally biased region" description="Polar residues" evidence="1">
    <location>
        <begin position="245"/>
        <end position="264"/>
    </location>
</feature>
<evidence type="ECO:0000313" key="4">
    <source>
        <dbReference type="Proteomes" id="UP000244168"/>
    </source>
</evidence>
<feature type="compositionally biased region" description="Basic and acidic residues" evidence="1">
    <location>
        <begin position="1"/>
        <end position="25"/>
    </location>
</feature>
<feature type="region of interest" description="Disordered" evidence="1">
    <location>
        <begin position="1"/>
        <end position="29"/>
    </location>
</feature>